<evidence type="ECO:0000256" key="1">
    <source>
        <dbReference type="SAM" id="Phobius"/>
    </source>
</evidence>
<dbReference type="AlphaFoldDB" id="A0A078A7V0"/>
<feature type="transmembrane region" description="Helical" evidence="1">
    <location>
        <begin position="634"/>
        <end position="660"/>
    </location>
</feature>
<accession>A0A078A7V0</accession>
<gene>
    <name evidence="2" type="primary">Contig1131.g1228</name>
    <name evidence="2" type="ORF">STYLEM_6611</name>
</gene>
<dbReference type="PANTHER" id="PTHR11319">
    <property type="entry name" value="G PROTEIN-COUPLED RECEPTOR-RELATED"/>
    <property type="match status" value="1"/>
</dbReference>
<evidence type="ECO:0000313" key="3">
    <source>
        <dbReference type="Proteomes" id="UP000039865"/>
    </source>
</evidence>
<organism evidence="2 3">
    <name type="scientific">Stylonychia lemnae</name>
    <name type="common">Ciliate</name>
    <dbReference type="NCBI Taxonomy" id="5949"/>
    <lineage>
        <taxon>Eukaryota</taxon>
        <taxon>Sar</taxon>
        <taxon>Alveolata</taxon>
        <taxon>Ciliophora</taxon>
        <taxon>Intramacronucleata</taxon>
        <taxon>Spirotrichea</taxon>
        <taxon>Stichotrichia</taxon>
        <taxon>Sporadotrichida</taxon>
        <taxon>Oxytrichidae</taxon>
        <taxon>Stylonychinae</taxon>
        <taxon>Stylonychia</taxon>
    </lineage>
</organism>
<keyword evidence="1" id="KW-0472">Membrane</keyword>
<evidence type="ECO:0008006" key="4">
    <source>
        <dbReference type="Google" id="ProtNLM"/>
    </source>
</evidence>
<dbReference type="PANTHER" id="PTHR11319:SF35">
    <property type="entry name" value="OUTER MEMBRANE PROTEIN PMPC-RELATED"/>
    <property type="match status" value="1"/>
</dbReference>
<reference evidence="2 3" key="1">
    <citation type="submission" date="2014-06" db="EMBL/GenBank/DDBJ databases">
        <authorList>
            <person name="Swart Estienne"/>
        </authorList>
    </citation>
    <scope>NUCLEOTIDE SEQUENCE [LARGE SCALE GENOMIC DNA]</scope>
    <source>
        <strain evidence="2 3">130c</strain>
    </source>
</reference>
<proteinExistence type="predicted"/>
<dbReference type="EMBL" id="CCKQ01006338">
    <property type="protein sequence ID" value="CDW77647.1"/>
    <property type="molecule type" value="Genomic_DNA"/>
</dbReference>
<dbReference type="Proteomes" id="UP000039865">
    <property type="component" value="Unassembled WGS sequence"/>
</dbReference>
<keyword evidence="3" id="KW-1185">Reference proteome</keyword>
<keyword evidence="1" id="KW-1133">Transmembrane helix</keyword>
<feature type="transmembrane region" description="Helical" evidence="1">
    <location>
        <begin position="585"/>
        <end position="605"/>
    </location>
</feature>
<dbReference type="OrthoDB" id="411811at2759"/>
<name>A0A078A7V0_STYLE</name>
<sequence>MDTPTLVLKIDGMIVLNSNPSNSLDLYSINFYADKLKITHSKGKVQQIETGGAISCQSCGEFHLNNSQIKNSNAQQGGGIFLSQNDLEKIDGQNYIIQNTQFENTWSSMYDGGAISILNIKKLTIIDSSFNNCSIILSGFNRFTNNKASISGGAIYWNENEPNFDMKKTYFYNNIAGIYGNNIRFRNWIQKLGKITEQRFLQTKETSILNLVSEVVTSSQNSSNASGFRSGDQLSTMYLALIDKYGQIVTTNSNSKITVSVCAISKNNLISTKYQPIIEGQIIFYSETEVFTVTGLQFTGQPGLSYQIVFYTDGIDNSKPANRQYLQQSNNEEKQSFNLNVELRECQIGEKFSDKGSCELCPEGSTFSLVNMTSPGSCLVCPTSIALCYGESFIGPKPGYWRMNNKTSTFIECLNPQACLGIIPPYYISTGSCDLGYQGVGICAVIIVVLMIKSTLDGALVKRNVMSIFQKILMNHLQLITMTASFNFNWPAKVVEFFSSSQTVAQAQTQVLSIDCFINKGLGQSQKFGEEQIQQSLESGITSSLLYLKLLMFAVLPFLLAILSYAFWMIVSCKKQSKNILMTKAVSSLVILLFLIHPTLVSYFFKAFDCIKVDGESRNKEDLQINCSTKQHQYFSLLIALPGLIVQGIGIPFFAFVLMFRKSKNLDTLETRAQYGFLFRGYKKQFYNWEIYSMVSLPRYDQNFRSIQYLLGFNHIHYSNMFSDDNFEKDAILNCDIKQFRDYIINNLYNDSVLWIILYPRHHHLYCLGEWHIIFIQHIRNNIIFFAYWSFQLIKELYSLIILKFGKLYLILFLCNNNQRFEKVKKQMAINEENGILRENLMSYLANIKQMYSSGQIILNKNVIEKLQLYLSQEKIAEMLGKKNIVNTIEDENDDKQMNAYREIRKLNTRELRQSIPTMDICRSIEDFYEEDCFKDNDQGEKSQRFENIPDIREFEDENNYFEFNNQQNQRKQQIIKDSMDEYQFYYKTDDNYYKKYFFNESFNKQQNFKDDQDIVKRLRGFSFEKQNKKMRIKIPGYYPTFFQDQYYWQDDRKDVIDQIQSVNQIKSFGDQTFKEKEDQSNLDDGGNYNDIRIHEDLDFNKNRLIKEELFQVVQKKNLFKKLSKLRKTTKLQSKILQQSASSRNQTQKNILEVKNTNNRLRGTLKIIQQRQSNDLVIDLKNEGINMLTPANLSIINQSSNYTPIHNDGFTNLDILKDGEDEQLFIDELEKDLDVIKRIQIPNKNSQ</sequence>
<dbReference type="InParanoid" id="A0A078A7V0"/>
<feature type="transmembrane region" description="Helical" evidence="1">
    <location>
        <begin position="550"/>
        <end position="573"/>
    </location>
</feature>
<keyword evidence="1" id="KW-0812">Transmembrane</keyword>
<protein>
    <recommendedName>
        <fullName evidence="4">Transmembrane protein</fullName>
    </recommendedName>
</protein>
<evidence type="ECO:0000313" key="2">
    <source>
        <dbReference type="EMBL" id="CDW77647.1"/>
    </source>
</evidence>